<feature type="transmembrane region" description="Helical" evidence="10">
    <location>
        <begin position="525"/>
        <end position="548"/>
    </location>
</feature>
<name>A0A8K0S224_9HYPO</name>
<evidence type="ECO:0000256" key="4">
    <source>
        <dbReference type="ARBA" id="ARBA00022741"/>
    </source>
</evidence>
<sequence length="1441" mass="164388">MHEVKYTDYKLSPASFQAWLRDTFEDPSIVVECKNGYFVFNLQDGVDLTEPCQRRNTLVSAHQSLIKMKEMLFEPSKEEIVILEPRECTYGKPHLITDLDLPGYSEEVATSPAGLQQHLLQNREDPHCCMIFLDFVFSFGYTKLPKDYHMTGFSGLDTLDESNDSILQIPRLGRSGCEHSTQYLLRSVEIDKGPTKKPVWKIRQMAVHHQYDFITGKSFWLNIKTNDLMQERIKEAIADDPSLGSTPADGLAKSFSATLLTHLIHLQWCDDSWRQCINDFEKEVRDVLEKATTARVDQQPGFSMIAKRVLTIRSTMNGNDAPNAPESPGLLRAARLKFDDGFWKPVMSYLQVSSEGPTVLPVTSEKPVTATGTTNDGVDKQLEKFMVLDTFSISEMQRLYHLGQELEAFRLVMQLNRQTLRDIIEHYEDLAKRDNFPAELKGSCKPALASFTRRVERIRKNLEIRVTQVESLIAWLQEGKALFDGILQYRSVQVSHMFTESSHIQSEKMEQIAYKTEKETISMHVITCVTLAFLPGTFVAAFFQSGLIEINQAASGVRGAVTFHPGAFKLFACICFPLMFLTFVLWVLLFKYLARRAKRREQRGDVRSLVSRYPSRITSSAKMVTQLLDHFRQYVDANLAHGVNGDDQKVPYIAPAILESYWTERRVDDILNAHDPPISQSADMIISKYLRIFSILVYIGEPREISWFCPNVKYINDIHLPLDRDSFPIRCLWAGAFLQSQWMFSPLIFTSDYIYKRIVPCKTILPVTYEKPLTEKRGGHSKVWKVQLHAKCNLNEPVVFKVYEGAHAEDLYTAETGVYLKLRSKANKYITKHFACFSFQGKQKFIIVLEYAAGGSLLDFLQNTPLPVEPDDFHLLWGRLSKLLDALEVLHDIYRPDRQSQWLLAGVHQDIQPANILVFPQKDKSAPFDVRFKLTDFGLAEIGRVSTSTGTMVTENRGNRMYSEFLPMDHSMLWKLMQKTTVSPESYANFSVQELVKTDVPPTADIWSLGAVFSDVLIWSSLGELGREKYRVRRREEISRQRDLKAADFDACFHDGVDRLPAVEDSHNLALQHRRRTDAMSPFISRLILEHMLTDVHERGTAMQIRTRANKGMTKLKNEPSLESRHIQTNGNQLQMPLRTRVSTGRSATSSSPTLAQRPPSIPEPTRFEGPQEVNQRTITDRTYFQHSPIQNPSPARGASPERSQSSEAQRQRPDPDPGLSSTMVTVDTVYPMLEEKDSFNPFMNPLNTRAEKSSRIMDLPGLMEARSKIEERMGRDQIMVIDNFSSMKRHKQSVMKTARVISYVAKVADDNGMELYAASEATKKPRVCITSSQIEKAIGRMKTVSGTCNMWRSLDLILDRILVGTKVKPTSIYVYTDGIWEPGADEVRRAIRRAIEYLIQCNQSSSTLMFQFIQFGDDAEGTARLEYLDDECTRKHGNDI</sequence>
<feature type="compositionally biased region" description="Basic and acidic residues" evidence="9">
    <location>
        <begin position="1116"/>
        <end position="1126"/>
    </location>
</feature>
<reference evidence="12" key="1">
    <citation type="journal article" date="2021" name="Nat. Commun.">
        <title>Genetic determinants of endophytism in the Arabidopsis root mycobiome.</title>
        <authorList>
            <person name="Mesny F."/>
            <person name="Miyauchi S."/>
            <person name="Thiergart T."/>
            <person name="Pickel B."/>
            <person name="Atanasova L."/>
            <person name="Karlsson M."/>
            <person name="Huettel B."/>
            <person name="Barry K.W."/>
            <person name="Haridas S."/>
            <person name="Chen C."/>
            <person name="Bauer D."/>
            <person name="Andreopoulos W."/>
            <person name="Pangilinan J."/>
            <person name="LaButti K."/>
            <person name="Riley R."/>
            <person name="Lipzen A."/>
            <person name="Clum A."/>
            <person name="Drula E."/>
            <person name="Henrissat B."/>
            <person name="Kohler A."/>
            <person name="Grigoriev I.V."/>
            <person name="Martin F.M."/>
            <person name="Hacquard S."/>
        </authorList>
    </citation>
    <scope>NUCLEOTIDE SEQUENCE</scope>
    <source>
        <strain evidence="12">MPI-SDFR-AT-0068</strain>
    </source>
</reference>
<evidence type="ECO:0000256" key="8">
    <source>
        <dbReference type="ARBA" id="ARBA00048679"/>
    </source>
</evidence>
<keyword evidence="10" id="KW-0812">Transmembrane</keyword>
<keyword evidence="6" id="KW-0067">ATP-binding</keyword>
<organism evidence="12 13">
    <name type="scientific">Fusarium tricinctum</name>
    <dbReference type="NCBI Taxonomy" id="61284"/>
    <lineage>
        <taxon>Eukaryota</taxon>
        <taxon>Fungi</taxon>
        <taxon>Dikarya</taxon>
        <taxon>Ascomycota</taxon>
        <taxon>Pezizomycotina</taxon>
        <taxon>Sordariomycetes</taxon>
        <taxon>Hypocreomycetidae</taxon>
        <taxon>Hypocreales</taxon>
        <taxon>Nectriaceae</taxon>
        <taxon>Fusarium</taxon>
        <taxon>Fusarium tricinctum species complex</taxon>
    </lineage>
</organism>
<keyword evidence="2" id="KW-0723">Serine/threonine-protein kinase</keyword>
<dbReference type="OrthoDB" id="9992527at2759"/>
<dbReference type="PANTHER" id="PTHR43671">
    <property type="entry name" value="SERINE/THREONINE-PROTEIN KINASE NEK"/>
    <property type="match status" value="1"/>
</dbReference>
<evidence type="ECO:0000313" key="12">
    <source>
        <dbReference type="EMBL" id="KAH7256180.1"/>
    </source>
</evidence>
<feature type="compositionally biased region" description="Polar residues" evidence="9">
    <location>
        <begin position="1173"/>
        <end position="1194"/>
    </location>
</feature>
<keyword evidence="5" id="KW-0418">Kinase</keyword>
<dbReference type="PANTHER" id="PTHR43671:SF98">
    <property type="entry name" value="SERINE_THREONINE-PROTEIN KINASE NEK11"/>
    <property type="match status" value="1"/>
</dbReference>
<evidence type="ECO:0000259" key="11">
    <source>
        <dbReference type="PROSITE" id="PS50011"/>
    </source>
</evidence>
<evidence type="ECO:0000256" key="2">
    <source>
        <dbReference type="ARBA" id="ARBA00022527"/>
    </source>
</evidence>
<accession>A0A8K0S224</accession>
<dbReference type="SMART" id="SM00220">
    <property type="entry name" value="S_TKc"/>
    <property type="match status" value="1"/>
</dbReference>
<dbReference type="InterPro" id="IPR000719">
    <property type="entry name" value="Prot_kinase_dom"/>
</dbReference>
<evidence type="ECO:0000256" key="5">
    <source>
        <dbReference type="ARBA" id="ARBA00022777"/>
    </source>
</evidence>
<feature type="transmembrane region" description="Helical" evidence="10">
    <location>
        <begin position="568"/>
        <end position="593"/>
    </location>
</feature>
<dbReference type="GO" id="GO:0005634">
    <property type="term" value="C:nucleus"/>
    <property type="evidence" value="ECO:0007669"/>
    <property type="project" value="TreeGrafter"/>
</dbReference>
<proteinExistence type="predicted"/>
<dbReference type="PROSITE" id="PS50011">
    <property type="entry name" value="PROTEIN_KINASE_DOM"/>
    <property type="match status" value="1"/>
</dbReference>
<evidence type="ECO:0000256" key="9">
    <source>
        <dbReference type="SAM" id="MobiDB-lite"/>
    </source>
</evidence>
<keyword evidence="10" id="KW-1133">Transmembrane helix</keyword>
<keyword evidence="13" id="KW-1185">Reference proteome</keyword>
<dbReference type="InterPro" id="IPR050660">
    <property type="entry name" value="NEK_Ser/Thr_kinase"/>
</dbReference>
<feature type="domain" description="Protein kinase" evidence="11">
    <location>
        <begin position="769"/>
        <end position="1122"/>
    </location>
</feature>
<dbReference type="InterPro" id="IPR058257">
    <property type="entry name" value="CorA-like_dom"/>
</dbReference>
<comment type="catalytic activity">
    <reaction evidence="8">
        <text>L-seryl-[protein] + ATP = O-phospho-L-seryl-[protein] + ADP + H(+)</text>
        <dbReference type="Rhea" id="RHEA:17989"/>
        <dbReference type="Rhea" id="RHEA-COMP:9863"/>
        <dbReference type="Rhea" id="RHEA-COMP:11604"/>
        <dbReference type="ChEBI" id="CHEBI:15378"/>
        <dbReference type="ChEBI" id="CHEBI:29999"/>
        <dbReference type="ChEBI" id="CHEBI:30616"/>
        <dbReference type="ChEBI" id="CHEBI:83421"/>
        <dbReference type="ChEBI" id="CHEBI:456216"/>
        <dbReference type="EC" id="2.7.11.1"/>
    </reaction>
</comment>
<dbReference type="Pfam" id="PF26616">
    <property type="entry name" value="CorA-like"/>
    <property type="match status" value="1"/>
</dbReference>
<dbReference type="Proteomes" id="UP000813427">
    <property type="component" value="Unassembled WGS sequence"/>
</dbReference>
<protein>
    <recommendedName>
        <fullName evidence="1">non-specific serine/threonine protein kinase</fullName>
        <ecNumber evidence="1">2.7.11.1</ecNumber>
    </recommendedName>
</protein>
<dbReference type="GO" id="GO:0004674">
    <property type="term" value="F:protein serine/threonine kinase activity"/>
    <property type="evidence" value="ECO:0007669"/>
    <property type="project" value="UniProtKB-KW"/>
</dbReference>
<comment type="caution">
    <text evidence="12">The sequence shown here is derived from an EMBL/GenBank/DDBJ whole genome shotgun (WGS) entry which is preliminary data.</text>
</comment>
<evidence type="ECO:0000256" key="1">
    <source>
        <dbReference type="ARBA" id="ARBA00012513"/>
    </source>
</evidence>
<gene>
    <name evidence="12" type="ORF">BKA59DRAFT_391902</name>
</gene>
<evidence type="ECO:0000313" key="13">
    <source>
        <dbReference type="Proteomes" id="UP000813427"/>
    </source>
</evidence>
<dbReference type="Gene3D" id="1.10.510.10">
    <property type="entry name" value="Transferase(Phosphotransferase) domain 1"/>
    <property type="match status" value="1"/>
</dbReference>
<keyword evidence="4" id="KW-0547">Nucleotide-binding</keyword>
<dbReference type="InterPro" id="IPR011009">
    <property type="entry name" value="Kinase-like_dom_sf"/>
</dbReference>
<dbReference type="SUPFAM" id="SSF56112">
    <property type="entry name" value="Protein kinase-like (PK-like)"/>
    <property type="match status" value="1"/>
</dbReference>
<dbReference type="EMBL" id="JAGPXF010000002">
    <property type="protein sequence ID" value="KAH7256180.1"/>
    <property type="molecule type" value="Genomic_DNA"/>
</dbReference>
<dbReference type="EC" id="2.7.11.1" evidence="1"/>
<keyword evidence="10" id="KW-0472">Membrane</keyword>
<dbReference type="GO" id="GO:0005524">
    <property type="term" value="F:ATP binding"/>
    <property type="evidence" value="ECO:0007669"/>
    <property type="project" value="UniProtKB-KW"/>
</dbReference>
<keyword evidence="3" id="KW-0808">Transferase</keyword>
<evidence type="ECO:0000256" key="10">
    <source>
        <dbReference type="SAM" id="Phobius"/>
    </source>
</evidence>
<evidence type="ECO:0000256" key="6">
    <source>
        <dbReference type="ARBA" id="ARBA00022840"/>
    </source>
</evidence>
<comment type="catalytic activity">
    <reaction evidence="7">
        <text>L-threonyl-[protein] + ATP = O-phospho-L-threonyl-[protein] + ADP + H(+)</text>
        <dbReference type="Rhea" id="RHEA:46608"/>
        <dbReference type="Rhea" id="RHEA-COMP:11060"/>
        <dbReference type="Rhea" id="RHEA-COMP:11605"/>
        <dbReference type="ChEBI" id="CHEBI:15378"/>
        <dbReference type="ChEBI" id="CHEBI:30013"/>
        <dbReference type="ChEBI" id="CHEBI:30616"/>
        <dbReference type="ChEBI" id="CHEBI:61977"/>
        <dbReference type="ChEBI" id="CHEBI:456216"/>
        <dbReference type="EC" id="2.7.11.1"/>
    </reaction>
</comment>
<dbReference type="Pfam" id="PF00069">
    <property type="entry name" value="Pkinase"/>
    <property type="match status" value="1"/>
</dbReference>
<feature type="compositionally biased region" description="Polar residues" evidence="9">
    <location>
        <begin position="1127"/>
        <end position="1155"/>
    </location>
</feature>
<evidence type="ECO:0000256" key="7">
    <source>
        <dbReference type="ARBA" id="ARBA00047899"/>
    </source>
</evidence>
<evidence type="ECO:0000256" key="3">
    <source>
        <dbReference type="ARBA" id="ARBA00022679"/>
    </source>
</evidence>
<feature type="region of interest" description="Disordered" evidence="9">
    <location>
        <begin position="1108"/>
        <end position="1224"/>
    </location>
</feature>